<evidence type="ECO:0000313" key="2">
    <source>
        <dbReference type="Proteomes" id="UP001186944"/>
    </source>
</evidence>
<dbReference type="AlphaFoldDB" id="A0AA89BZP0"/>
<name>A0AA89BZP0_PINIB</name>
<protein>
    <submittedName>
        <fullName evidence="1">Uncharacterized protein</fullName>
    </submittedName>
</protein>
<organism evidence="1 2">
    <name type="scientific">Pinctada imbricata</name>
    <name type="common">Atlantic pearl-oyster</name>
    <name type="synonym">Pinctada martensii</name>
    <dbReference type="NCBI Taxonomy" id="66713"/>
    <lineage>
        <taxon>Eukaryota</taxon>
        <taxon>Metazoa</taxon>
        <taxon>Spiralia</taxon>
        <taxon>Lophotrochozoa</taxon>
        <taxon>Mollusca</taxon>
        <taxon>Bivalvia</taxon>
        <taxon>Autobranchia</taxon>
        <taxon>Pteriomorphia</taxon>
        <taxon>Pterioida</taxon>
        <taxon>Pterioidea</taxon>
        <taxon>Pteriidae</taxon>
        <taxon>Pinctada</taxon>
    </lineage>
</organism>
<sequence length="158" mass="17883">MAEVKNIKFKYLYRLLNSLEDPEDGLTAKDQFAMSTLVHHVAYGSRGREESQYISTCSNYYSVRKLANLCLDSTLRIVRIDVEKLCEMTGARVIDLTTPSARQSNLEITDRKDETFRRADRFASNFSEVVIEGHVPSCCVQLIYTGSDDDLPTSEPST</sequence>
<accession>A0AA89BZP0</accession>
<dbReference type="EMBL" id="VSWD01000005">
    <property type="protein sequence ID" value="KAK3102600.1"/>
    <property type="molecule type" value="Genomic_DNA"/>
</dbReference>
<keyword evidence="2" id="KW-1185">Reference proteome</keyword>
<dbReference type="Proteomes" id="UP001186944">
    <property type="component" value="Unassembled WGS sequence"/>
</dbReference>
<evidence type="ECO:0000313" key="1">
    <source>
        <dbReference type="EMBL" id="KAK3102600.1"/>
    </source>
</evidence>
<proteinExistence type="predicted"/>
<reference evidence="1" key="1">
    <citation type="submission" date="2019-08" db="EMBL/GenBank/DDBJ databases">
        <title>The improved chromosome-level genome for the pearl oyster Pinctada fucata martensii using PacBio sequencing and Hi-C.</title>
        <authorList>
            <person name="Zheng Z."/>
        </authorList>
    </citation>
    <scope>NUCLEOTIDE SEQUENCE</scope>
    <source>
        <strain evidence="1">ZZ-2019</strain>
        <tissue evidence="1">Adductor muscle</tissue>
    </source>
</reference>
<gene>
    <name evidence="1" type="ORF">FSP39_012533</name>
</gene>
<comment type="caution">
    <text evidence="1">The sequence shown here is derived from an EMBL/GenBank/DDBJ whole genome shotgun (WGS) entry which is preliminary data.</text>
</comment>